<dbReference type="Pfam" id="PF02932">
    <property type="entry name" value="Neur_chan_memb"/>
    <property type="match status" value="1"/>
</dbReference>
<comment type="subcellular location">
    <subcellularLocation>
        <location evidence="14">Synaptic cell membrane</location>
        <topology evidence="14">Multi-pass membrane protein</topology>
    </subcellularLocation>
</comment>
<dbReference type="InterPro" id="IPR036719">
    <property type="entry name" value="Neuro-gated_channel_TM_sf"/>
</dbReference>
<dbReference type="InterPro" id="IPR002394">
    <property type="entry name" value="Nicotinic_acetylcholine_rcpt"/>
</dbReference>
<protein>
    <submittedName>
        <fullName evidence="18">Uncharacterized protein</fullName>
    </submittedName>
</protein>
<dbReference type="NCBIfam" id="TIGR00860">
    <property type="entry name" value="LIC"/>
    <property type="match status" value="1"/>
</dbReference>
<evidence type="ECO:0000256" key="3">
    <source>
        <dbReference type="ARBA" id="ARBA00022475"/>
    </source>
</evidence>
<evidence type="ECO:0000313" key="18">
    <source>
        <dbReference type="EMBL" id="KAK3605660.1"/>
    </source>
</evidence>
<dbReference type="InterPro" id="IPR018000">
    <property type="entry name" value="Neurotransmitter_ion_chnl_CS"/>
</dbReference>
<proteinExistence type="inferred from homology"/>
<feature type="transmembrane region" description="Helical" evidence="15">
    <location>
        <begin position="489"/>
        <end position="507"/>
    </location>
</feature>
<keyword evidence="8 15" id="KW-0472">Membrane</keyword>
<dbReference type="SUPFAM" id="SSF90112">
    <property type="entry name" value="Neurotransmitter-gated ion-channel transmembrane pore"/>
    <property type="match status" value="1"/>
</dbReference>
<dbReference type="PANTHER" id="PTHR18945">
    <property type="entry name" value="NEUROTRANSMITTER GATED ION CHANNEL"/>
    <property type="match status" value="1"/>
</dbReference>
<dbReference type="Gene3D" id="1.20.58.390">
    <property type="entry name" value="Neurotransmitter-gated ion-channel transmembrane domain"/>
    <property type="match status" value="2"/>
</dbReference>
<dbReference type="PRINTS" id="PR00254">
    <property type="entry name" value="NICOTINICR"/>
</dbReference>
<dbReference type="Gene3D" id="2.70.170.10">
    <property type="entry name" value="Neurotransmitter-gated ion-channel ligand-binding domain"/>
    <property type="match status" value="1"/>
</dbReference>
<keyword evidence="11" id="KW-0325">Glycoprotein</keyword>
<dbReference type="Proteomes" id="UP001195483">
    <property type="component" value="Unassembled WGS sequence"/>
</dbReference>
<feature type="domain" description="Neurotransmitter-gated ion-channel transmembrane" evidence="17">
    <location>
        <begin position="257"/>
        <end position="505"/>
    </location>
</feature>
<organism evidence="18 19">
    <name type="scientific">Potamilus streckersoni</name>
    <dbReference type="NCBI Taxonomy" id="2493646"/>
    <lineage>
        <taxon>Eukaryota</taxon>
        <taxon>Metazoa</taxon>
        <taxon>Spiralia</taxon>
        <taxon>Lophotrochozoa</taxon>
        <taxon>Mollusca</taxon>
        <taxon>Bivalvia</taxon>
        <taxon>Autobranchia</taxon>
        <taxon>Heteroconchia</taxon>
        <taxon>Palaeoheterodonta</taxon>
        <taxon>Unionida</taxon>
        <taxon>Unionoidea</taxon>
        <taxon>Unionidae</taxon>
        <taxon>Ambleminae</taxon>
        <taxon>Lampsilini</taxon>
        <taxon>Potamilus</taxon>
    </lineage>
</organism>
<evidence type="ECO:0000259" key="16">
    <source>
        <dbReference type="Pfam" id="PF02931"/>
    </source>
</evidence>
<feature type="transmembrane region" description="Helical" evidence="15">
    <location>
        <begin position="315"/>
        <end position="335"/>
    </location>
</feature>
<evidence type="ECO:0000256" key="13">
    <source>
        <dbReference type="ARBA" id="ARBA00023303"/>
    </source>
</evidence>
<keyword evidence="6" id="KW-0770">Synapse</keyword>
<dbReference type="InterPro" id="IPR006201">
    <property type="entry name" value="Neur_channel"/>
</dbReference>
<reference evidence="18" key="1">
    <citation type="journal article" date="2021" name="Genome Biol. Evol.">
        <title>A High-Quality Reference Genome for a Parasitic Bivalve with Doubly Uniparental Inheritance (Bivalvia: Unionida).</title>
        <authorList>
            <person name="Smith C.H."/>
        </authorList>
    </citation>
    <scope>NUCLEOTIDE SEQUENCE</scope>
    <source>
        <strain evidence="18">CHS0354</strain>
    </source>
</reference>
<keyword evidence="4 15" id="KW-0812">Transmembrane</keyword>
<dbReference type="FunFam" id="1.20.58.390:FF:000038">
    <property type="entry name" value="Acetylcholine receptor subunit beta-like 1"/>
    <property type="match status" value="1"/>
</dbReference>
<comment type="similarity">
    <text evidence="1">Belongs to the ligand-gated ion channel (TC 1.A.9) family. Acetylcholine receptor (TC 1.A.9.1) subfamily.</text>
</comment>
<keyword evidence="19" id="KW-1185">Reference proteome</keyword>
<feature type="transmembrane region" description="Helical" evidence="15">
    <location>
        <begin position="282"/>
        <end position="303"/>
    </location>
</feature>
<dbReference type="EMBL" id="JAEAOA010001918">
    <property type="protein sequence ID" value="KAK3605660.1"/>
    <property type="molecule type" value="Genomic_DNA"/>
</dbReference>
<reference evidence="18" key="2">
    <citation type="journal article" date="2021" name="Genome Biol. Evol.">
        <title>Developing a high-quality reference genome for a parasitic bivalve with doubly uniparental inheritance (Bivalvia: Unionida).</title>
        <authorList>
            <person name="Smith C.H."/>
        </authorList>
    </citation>
    <scope>NUCLEOTIDE SEQUENCE</scope>
    <source>
        <strain evidence="18">CHS0354</strain>
        <tissue evidence="18">Mantle</tissue>
    </source>
</reference>
<evidence type="ECO:0000256" key="10">
    <source>
        <dbReference type="ARBA" id="ARBA00023170"/>
    </source>
</evidence>
<evidence type="ECO:0000256" key="1">
    <source>
        <dbReference type="ARBA" id="ARBA00009237"/>
    </source>
</evidence>
<dbReference type="CDD" id="cd19064">
    <property type="entry name" value="LGIC_TM_nAChR"/>
    <property type="match status" value="1"/>
</dbReference>
<evidence type="ECO:0000256" key="15">
    <source>
        <dbReference type="RuleBase" id="RU000687"/>
    </source>
</evidence>
<evidence type="ECO:0000256" key="5">
    <source>
        <dbReference type="ARBA" id="ARBA00022989"/>
    </source>
</evidence>
<dbReference type="PRINTS" id="PR00252">
    <property type="entry name" value="NRIONCHANNEL"/>
</dbReference>
<dbReference type="GO" id="GO:0045211">
    <property type="term" value="C:postsynaptic membrane"/>
    <property type="evidence" value="ECO:0007669"/>
    <property type="project" value="InterPro"/>
</dbReference>
<evidence type="ECO:0000256" key="2">
    <source>
        <dbReference type="ARBA" id="ARBA00022448"/>
    </source>
</evidence>
<keyword evidence="2 15" id="KW-0813">Transport</keyword>
<evidence type="ECO:0000313" key="19">
    <source>
        <dbReference type="Proteomes" id="UP001195483"/>
    </source>
</evidence>
<evidence type="ECO:0000256" key="7">
    <source>
        <dbReference type="ARBA" id="ARBA00023065"/>
    </source>
</evidence>
<evidence type="ECO:0000259" key="17">
    <source>
        <dbReference type="Pfam" id="PF02932"/>
    </source>
</evidence>
<evidence type="ECO:0000256" key="9">
    <source>
        <dbReference type="ARBA" id="ARBA00023157"/>
    </source>
</evidence>
<keyword evidence="15" id="KW-0732">Signal</keyword>
<sequence length="535" mass="61704">MMLESILPCFLIWISLCTVTSHPKCDTSKADGDIDAQQWGECLVEDLFDSNRYSPLIRPVKNINDTLVVKMSIQLSQIIQIDEKNQVMKTNVWVQMYWDDYQLKWNPKEYGNIRSTRVRPDKAWKPDIVLFNNADGNYEVGYHSNVVLYSDDDVNWIPPAIYVSSCEIDVQFFPFDEQMCEMKFGSWTFRRDQLSFQFYKGIPSLDMSDYLKSGTWDIVKCPAIIENFTNPSTNEEKAMVTFQIYLRRKTLFYTVNLLIPCVLISFVTVCVFLLPADAGEKITLCISILLALVVFLLLVSKILPPSVTIPLIAKYLLFTFIMNILGISLTVIVLNRNFRTPRTHKMPKWVRFFFLYLLPKCLFMERPDHNSRWKQGGVYKPVTVSSTAQHQTSRVPDITHTTTPSQHRRAADMLELTEIHHPNCRLNVSPESEDLNQSETSSVETLLQNLDVHQAADALKFISCHLQNEERYTAVLDDWKYVARVLDRLLLSVFLIVTLGGTFGILMEAPHILEFVDQDLILENINALWRKALQG</sequence>
<evidence type="ECO:0000256" key="14">
    <source>
        <dbReference type="ARBA" id="ARBA00034099"/>
    </source>
</evidence>
<keyword evidence="10" id="KW-0675">Receptor</keyword>
<evidence type="ECO:0000256" key="6">
    <source>
        <dbReference type="ARBA" id="ARBA00023018"/>
    </source>
</evidence>
<keyword evidence="3" id="KW-1003">Cell membrane</keyword>
<dbReference type="InterPro" id="IPR036734">
    <property type="entry name" value="Neur_chan_lig-bd_sf"/>
</dbReference>
<name>A0AAE0T8B6_9BIVA</name>
<dbReference type="InterPro" id="IPR006029">
    <property type="entry name" value="Neurotrans-gated_channel_TM"/>
</dbReference>
<keyword evidence="13 15" id="KW-0407">Ion channel</keyword>
<reference evidence="18" key="3">
    <citation type="submission" date="2023-05" db="EMBL/GenBank/DDBJ databases">
        <authorList>
            <person name="Smith C.H."/>
        </authorList>
    </citation>
    <scope>NUCLEOTIDE SEQUENCE</scope>
    <source>
        <strain evidence="18">CHS0354</strain>
        <tissue evidence="18">Mantle</tissue>
    </source>
</reference>
<feature type="transmembrane region" description="Helical" evidence="15">
    <location>
        <begin position="251"/>
        <end position="275"/>
    </location>
</feature>
<evidence type="ECO:0000256" key="8">
    <source>
        <dbReference type="ARBA" id="ARBA00023136"/>
    </source>
</evidence>
<keyword evidence="7 15" id="KW-0406">Ion transport</keyword>
<feature type="chain" id="PRO_5041780300" evidence="15">
    <location>
        <begin position="18"/>
        <end position="535"/>
    </location>
</feature>
<evidence type="ECO:0000256" key="12">
    <source>
        <dbReference type="ARBA" id="ARBA00023286"/>
    </source>
</evidence>
<dbReference type="PROSITE" id="PS00236">
    <property type="entry name" value="NEUROTR_ION_CHANNEL"/>
    <property type="match status" value="1"/>
</dbReference>
<keyword evidence="9" id="KW-1015">Disulfide bond</keyword>
<dbReference type="GO" id="GO:0004888">
    <property type="term" value="F:transmembrane signaling receptor activity"/>
    <property type="evidence" value="ECO:0007669"/>
    <property type="project" value="InterPro"/>
</dbReference>
<accession>A0AAE0T8B6</accession>
<keyword evidence="12" id="KW-1071">Ligand-gated ion channel</keyword>
<feature type="signal peptide" evidence="15">
    <location>
        <begin position="1"/>
        <end position="17"/>
    </location>
</feature>
<dbReference type="InterPro" id="IPR006202">
    <property type="entry name" value="Neur_chan_lig-bd"/>
</dbReference>
<dbReference type="GO" id="GO:0022848">
    <property type="term" value="F:acetylcholine-gated monoatomic cation-selective channel activity"/>
    <property type="evidence" value="ECO:0007669"/>
    <property type="project" value="InterPro"/>
</dbReference>
<dbReference type="SUPFAM" id="SSF63712">
    <property type="entry name" value="Nicotinic receptor ligand binding domain-like"/>
    <property type="match status" value="1"/>
</dbReference>
<feature type="domain" description="Neurotransmitter-gated ion-channel ligand-binding" evidence="16">
    <location>
        <begin position="43"/>
        <end position="250"/>
    </location>
</feature>
<evidence type="ECO:0000256" key="4">
    <source>
        <dbReference type="ARBA" id="ARBA00022692"/>
    </source>
</evidence>
<dbReference type="AlphaFoldDB" id="A0AAE0T8B6"/>
<comment type="caution">
    <text evidence="18">The sequence shown here is derived from an EMBL/GenBank/DDBJ whole genome shotgun (WGS) entry which is preliminary data.</text>
</comment>
<evidence type="ECO:0000256" key="11">
    <source>
        <dbReference type="ARBA" id="ARBA00023180"/>
    </source>
</evidence>
<dbReference type="FunFam" id="2.70.170.10:FF:000016">
    <property type="entry name" value="Nicotinic acetylcholine receptor subunit"/>
    <property type="match status" value="1"/>
</dbReference>
<dbReference type="InterPro" id="IPR038050">
    <property type="entry name" value="Neuro_actylchol_rec"/>
</dbReference>
<dbReference type="Pfam" id="PF02931">
    <property type="entry name" value="Neur_chan_LBD"/>
    <property type="match status" value="1"/>
</dbReference>
<gene>
    <name evidence="18" type="ORF">CHS0354_032617</name>
</gene>
<keyword evidence="5 15" id="KW-1133">Transmembrane helix</keyword>